<evidence type="ECO:0000313" key="3">
    <source>
        <dbReference type="Proteomes" id="UP001228139"/>
    </source>
</evidence>
<dbReference type="PANTHER" id="PTHR35563:SF2">
    <property type="entry name" value="BARREL METAL-DEPENDENT HYDROLASE, PUTATIVE (AFU_ORTHOLOGUE AFUA_1G16240)-RELATED"/>
    <property type="match status" value="1"/>
</dbReference>
<dbReference type="PANTHER" id="PTHR35563">
    <property type="entry name" value="BARREL METAL-DEPENDENT HYDROLASE, PUTATIVE (AFU_ORTHOLOGUE AFUA_1G16240)-RELATED"/>
    <property type="match status" value="1"/>
</dbReference>
<gene>
    <name evidence="2" type="ORF">Q3V30_08700</name>
</gene>
<name>A0AA50HRZ8_9GAMM</name>
<dbReference type="AlphaFoldDB" id="A0AA50HRZ8"/>
<keyword evidence="3" id="KW-1185">Reference proteome</keyword>
<dbReference type="RefSeq" id="WP_306212359.1">
    <property type="nucleotide sequence ID" value="NZ_CP132353.1"/>
</dbReference>
<proteinExistence type="predicted"/>
<sequence>MNSQYLLARVKYSHISSLPDIVLPENSCDCHHHIFDRRFPYSPDDQRNLPDATVDDYLQFKNYLGFKRHVVVQPSSYGTDNRCMLEALRRFGNAARGEAVITDDVKDAELDALGQAGVTGIRFNFGAGSTTTPEMLLPLAHRVAERGWHIQIHATAERLCALRPILLQVPGNLVIDHFFRLPQPQPMLHPAWRLAWELIERGQCWVKLSALYHQSAHEDVSDMSALIKSFLQEATERVLWGSDWPHPNLISANKKMPDDALILSNIYHWAGNEQVRHKLFVANPAELYRFNQSIAR</sequence>
<dbReference type="SUPFAM" id="SSF51556">
    <property type="entry name" value="Metallo-dependent hydrolases"/>
    <property type="match status" value="1"/>
</dbReference>
<evidence type="ECO:0000259" key="1">
    <source>
        <dbReference type="Pfam" id="PF04909"/>
    </source>
</evidence>
<dbReference type="EMBL" id="CP132353">
    <property type="protein sequence ID" value="WLS80540.1"/>
    <property type="molecule type" value="Genomic_DNA"/>
</dbReference>
<organism evidence="2 3">
    <name type="scientific">Erwinia pyri</name>
    <dbReference type="NCBI Taxonomy" id="3062598"/>
    <lineage>
        <taxon>Bacteria</taxon>
        <taxon>Pseudomonadati</taxon>
        <taxon>Pseudomonadota</taxon>
        <taxon>Gammaproteobacteria</taxon>
        <taxon>Enterobacterales</taxon>
        <taxon>Erwiniaceae</taxon>
        <taxon>Erwinia</taxon>
    </lineage>
</organism>
<dbReference type="Gene3D" id="3.20.20.140">
    <property type="entry name" value="Metal-dependent hydrolases"/>
    <property type="match status" value="1"/>
</dbReference>
<dbReference type="InterPro" id="IPR032466">
    <property type="entry name" value="Metal_Hydrolase"/>
</dbReference>
<reference evidence="2 3" key="1">
    <citation type="submission" date="2023-07" db="EMBL/GenBank/DDBJ databases">
        <title>Pathogenic bacteria of pear tree diseases.</title>
        <authorList>
            <person name="Zhang Z."/>
            <person name="He L."/>
            <person name="Huang R."/>
        </authorList>
    </citation>
    <scope>NUCLEOTIDE SEQUENCE [LARGE SCALE GENOMIC DNA]</scope>
    <source>
        <strain evidence="2 3">DE2</strain>
    </source>
</reference>
<accession>A0AA50HRZ8</accession>
<dbReference type="GO" id="GO:0016787">
    <property type="term" value="F:hydrolase activity"/>
    <property type="evidence" value="ECO:0007669"/>
    <property type="project" value="InterPro"/>
</dbReference>
<dbReference type="InterPro" id="IPR006680">
    <property type="entry name" value="Amidohydro-rel"/>
</dbReference>
<dbReference type="KEGG" id="epi:Q3V30_08700"/>
<dbReference type="InterPro" id="IPR052358">
    <property type="entry name" value="Aro_Compnd_Degr_Hydrolases"/>
</dbReference>
<protein>
    <submittedName>
        <fullName evidence="2">Amidohydrolase family protein</fullName>
    </submittedName>
</protein>
<feature type="domain" description="Amidohydrolase-related" evidence="1">
    <location>
        <begin position="28"/>
        <end position="290"/>
    </location>
</feature>
<dbReference type="Pfam" id="PF04909">
    <property type="entry name" value="Amidohydro_2"/>
    <property type="match status" value="1"/>
</dbReference>
<dbReference type="Proteomes" id="UP001228139">
    <property type="component" value="Chromosome"/>
</dbReference>
<evidence type="ECO:0000313" key="2">
    <source>
        <dbReference type="EMBL" id="WLS80540.1"/>
    </source>
</evidence>